<dbReference type="PANTHER" id="PTHR43673:SF10">
    <property type="entry name" value="NADH DEHYDROGENASE_NAD(P)H NITROREDUCTASE XCC3605-RELATED"/>
    <property type="match status" value="1"/>
</dbReference>
<evidence type="ECO:0000259" key="3">
    <source>
        <dbReference type="Pfam" id="PF00881"/>
    </source>
</evidence>
<name>A0A562E1L4_RHORH</name>
<dbReference type="Proteomes" id="UP000317573">
    <property type="component" value="Unassembled WGS sequence"/>
</dbReference>
<evidence type="ECO:0000256" key="1">
    <source>
        <dbReference type="ARBA" id="ARBA00007118"/>
    </source>
</evidence>
<sequence>MSITGNLRQRLGPRKRAVQTMLSNKVPQFIGAANFFHLNGAFREEQAAVAAGKKKHLEGELDHSNRMFLRRSVHRIEKGLISQPRRDTFAADYIGRTVETAVSFQEILKQDDPGELKWASDVLNRYFEATQNSTDRRIGAARERWLSVGVKDSDNGVGDISGNACELAPFEQPQLSDAADRYQSLTAIAYHRRSVRWFEDKPVERELVEEAAAVGLTAPSACNRQSFRLLVVDDEDLRKRVAEVPMGTAGFSHQIPAMAVLIGQHRGYEHERDRHAIYVDGGLFTTGFILALEGLGLNTCCINWPELKSKNERIRGLIDLDSDERVIMMIAIGYGVPNQLVPRSHKRSVSAVVQWA</sequence>
<dbReference type="InterPro" id="IPR000415">
    <property type="entry name" value="Nitroreductase-like"/>
</dbReference>
<evidence type="ECO:0000313" key="5">
    <source>
        <dbReference type="Proteomes" id="UP000317573"/>
    </source>
</evidence>
<evidence type="ECO:0000313" key="4">
    <source>
        <dbReference type="EMBL" id="TWH15677.1"/>
    </source>
</evidence>
<feature type="domain" description="Nitroreductase" evidence="3">
    <location>
        <begin position="191"/>
        <end position="245"/>
    </location>
</feature>
<dbReference type="Gene3D" id="3.40.109.10">
    <property type="entry name" value="NADH Oxidase"/>
    <property type="match status" value="1"/>
</dbReference>
<dbReference type="SUPFAM" id="SSF55469">
    <property type="entry name" value="FMN-dependent nitroreductase-like"/>
    <property type="match status" value="1"/>
</dbReference>
<gene>
    <name evidence="4" type="ORF">L618_000300002510</name>
</gene>
<proteinExistence type="inferred from homology"/>
<dbReference type="Pfam" id="PF00881">
    <property type="entry name" value="Nitroreductase"/>
    <property type="match status" value="2"/>
</dbReference>
<dbReference type="PANTHER" id="PTHR43673">
    <property type="entry name" value="NAD(P)H NITROREDUCTASE YDGI-RELATED"/>
    <property type="match status" value="1"/>
</dbReference>
<dbReference type="InterPro" id="IPR029479">
    <property type="entry name" value="Nitroreductase"/>
</dbReference>
<dbReference type="EMBL" id="VLJT01000028">
    <property type="protein sequence ID" value="TWH15677.1"/>
    <property type="molecule type" value="Genomic_DNA"/>
</dbReference>
<dbReference type="GO" id="GO:0016491">
    <property type="term" value="F:oxidoreductase activity"/>
    <property type="evidence" value="ECO:0007669"/>
    <property type="project" value="UniProtKB-KW"/>
</dbReference>
<comment type="caution">
    <text evidence="4">The sequence shown here is derived from an EMBL/GenBank/DDBJ whole genome shotgun (WGS) entry which is preliminary data.</text>
</comment>
<protein>
    <submittedName>
        <fullName evidence="4">Nitroreductase</fullName>
    </submittedName>
</protein>
<feature type="domain" description="Nitroreductase" evidence="3">
    <location>
        <begin position="253"/>
        <end position="334"/>
    </location>
</feature>
<dbReference type="CDD" id="cd02062">
    <property type="entry name" value="Nitro_FMN_reductase"/>
    <property type="match status" value="1"/>
</dbReference>
<evidence type="ECO:0000256" key="2">
    <source>
        <dbReference type="ARBA" id="ARBA00023002"/>
    </source>
</evidence>
<dbReference type="AlphaFoldDB" id="A0A562E1L4"/>
<keyword evidence="2" id="KW-0560">Oxidoreductase</keyword>
<reference evidence="4 5" key="1">
    <citation type="submission" date="2019-07" db="EMBL/GenBank/DDBJ databases">
        <title>Genome sequencing of lignin-degrading bacterial isolates.</title>
        <authorList>
            <person name="Gladden J."/>
        </authorList>
    </citation>
    <scope>NUCLEOTIDE SEQUENCE [LARGE SCALE GENOMIC DNA]</scope>
    <source>
        <strain evidence="4 5">J45</strain>
    </source>
</reference>
<accession>A0A562E1L4</accession>
<comment type="similarity">
    <text evidence="1">Belongs to the nitroreductase family.</text>
</comment>
<organism evidence="4 5">
    <name type="scientific">Rhodococcus rhodochrous J45</name>
    <dbReference type="NCBI Taxonomy" id="935266"/>
    <lineage>
        <taxon>Bacteria</taxon>
        <taxon>Bacillati</taxon>
        <taxon>Actinomycetota</taxon>
        <taxon>Actinomycetes</taxon>
        <taxon>Mycobacteriales</taxon>
        <taxon>Nocardiaceae</taxon>
        <taxon>Rhodococcus</taxon>
    </lineage>
</organism>